<dbReference type="CDD" id="cd07043">
    <property type="entry name" value="STAS_anti-anti-sigma_factors"/>
    <property type="match status" value="1"/>
</dbReference>
<dbReference type="InterPro" id="IPR052746">
    <property type="entry name" value="MlaB_ABC_Transporter"/>
</dbReference>
<evidence type="ECO:0000259" key="1">
    <source>
        <dbReference type="PROSITE" id="PS50801"/>
    </source>
</evidence>
<dbReference type="InterPro" id="IPR036513">
    <property type="entry name" value="STAS_dom_sf"/>
</dbReference>
<sequence>MTIQRDGGKVVVHGAILVDNVVEMTQQGFTLLDDDHLVVDLSEVTEVDSSAVSMLLEWLRMAQRRDQQLHFKNLPENLASLVQLYGVSDFIPIDTGIRK</sequence>
<dbReference type="PANTHER" id="PTHR35849:SF1">
    <property type="entry name" value="INTERMEMBRANE PHOSPHOLIPID TRANSPORT SYSTEM BINDING PROTEIN MLAB"/>
    <property type="match status" value="1"/>
</dbReference>
<gene>
    <name evidence="2" type="ORF">SAMN05421880_10433</name>
</gene>
<dbReference type="SUPFAM" id="SSF52091">
    <property type="entry name" value="SpoIIaa-like"/>
    <property type="match status" value="1"/>
</dbReference>
<evidence type="ECO:0000313" key="3">
    <source>
        <dbReference type="Proteomes" id="UP000199561"/>
    </source>
</evidence>
<proteinExistence type="predicted"/>
<dbReference type="InterPro" id="IPR002645">
    <property type="entry name" value="STAS_dom"/>
</dbReference>
<evidence type="ECO:0000313" key="2">
    <source>
        <dbReference type="EMBL" id="SFM01268.1"/>
    </source>
</evidence>
<accession>A0A1I4MDF4</accession>
<dbReference type="EMBL" id="FOUF01000004">
    <property type="protein sequence ID" value="SFM01268.1"/>
    <property type="molecule type" value="Genomic_DNA"/>
</dbReference>
<reference evidence="2 3" key="1">
    <citation type="submission" date="2016-10" db="EMBL/GenBank/DDBJ databases">
        <authorList>
            <person name="de Groot N.N."/>
        </authorList>
    </citation>
    <scope>NUCLEOTIDE SEQUENCE [LARGE SCALE GENOMIC DNA]</scope>
    <source>
        <strain evidence="2 3">Nm146</strain>
    </source>
</reference>
<dbReference type="PROSITE" id="PS50801">
    <property type="entry name" value="STAS"/>
    <property type="match status" value="1"/>
</dbReference>
<dbReference type="AlphaFoldDB" id="A0A1I4MDF4"/>
<name>A0A1I4MDF4_9PROT</name>
<dbReference type="Pfam" id="PF13466">
    <property type="entry name" value="STAS_2"/>
    <property type="match status" value="1"/>
</dbReference>
<keyword evidence="3" id="KW-1185">Reference proteome</keyword>
<dbReference type="Proteomes" id="UP000199561">
    <property type="component" value="Unassembled WGS sequence"/>
</dbReference>
<organism evidence="2 3">
    <name type="scientific">Nitrosomonas nitrosa</name>
    <dbReference type="NCBI Taxonomy" id="52442"/>
    <lineage>
        <taxon>Bacteria</taxon>
        <taxon>Pseudomonadati</taxon>
        <taxon>Pseudomonadota</taxon>
        <taxon>Betaproteobacteria</taxon>
        <taxon>Nitrosomonadales</taxon>
        <taxon>Nitrosomonadaceae</taxon>
        <taxon>Nitrosomonas</taxon>
    </lineage>
</organism>
<protein>
    <submittedName>
        <fullName evidence="2">Phospholipid transport system transporter-binding protein</fullName>
    </submittedName>
</protein>
<feature type="domain" description="STAS" evidence="1">
    <location>
        <begin position="1"/>
        <end position="99"/>
    </location>
</feature>
<dbReference type="PANTHER" id="PTHR35849">
    <property type="entry name" value="BLR2341 PROTEIN"/>
    <property type="match status" value="1"/>
</dbReference>
<dbReference type="Gene3D" id="3.30.750.24">
    <property type="entry name" value="STAS domain"/>
    <property type="match status" value="1"/>
</dbReference>
<dbReference type="RefSeq" id="WP_090666463.1">
    <property type="nucleotide sequence ID" value="NZ_FOUF01000004.1"/>
</dbReference>
<dbReference type="InterPro" id="IPR058548">
    <property type="entry name" value="MlaB-like_STAS"/>
</dbReference>
<dbReference type="STRING" id="52442.SAMN05421880_10433"/>